<evidence type="ECO:0000313" key="14">
    <source>
        <dbReference type="Proteomes" id="UP000003812"/>
    </source>
</evidence>
<evidence type="ECO:0000256" key="11">
    <source>
        <dbReference type="PROSITE-ProRule" id="PRU10111"/>
    </source>
</evidence>
<evidence type="ECO:0000313" key="13">
    <source>
        <dbReference type="EMBL" id="EFQ55251.1"/>
    </source>
</evidence>
<comment type="caution">
    <text evidence="13">The sequence shown here is derived from an EMBL/GenBank/DDBJ whole genome shotgun (WGS) entry which is preliminary data.</text>
</comment>
<sequence length="949" mass="109016">MTIQKGEKMVLQKLENFTNKDIIKEEAEILTNLLDDITKNLVRPETFDKITQLKDLSKTQNYRELNQLVEQLTNEEMTVISRYFAILPLLINISEDVDLAYEINHLNNVDGEYLGKLSSTIKEVAKNEDAQEILENLNIVPVLTAHPTQVQRKTMLDLTNHIHALLRQHRDVKAGLMNEDKWYNNLRCNIEIMMQTDMIRDKKLKVTNEITNVMEYYNSSFLQAVPNLMLEYKRLAKEHGLELEQPRPITMGMWIGGDRDGNPFVTAETLKRSATIQSEVILNYYIEKISKLYRHFSLSTSLSKTSEAVAEMAALSSDTSVFREKEPYRRAFHYIQSKLIQTLVNLKEWTMVGETREDRYAVERLLGANAHQQGPVSDYIGNRISGALKKISEKESPAYASAQEFKEDLEKIKDSLLENKSEYLISGEFAELLEAIDVFGFYLASIDMRQDSSVHEACVAELLKSAGINDHYSDLSEDEKCQVLLKELLEDPRILSATHAEKSELLEKELAIFQTARELKDRLGEEVIRQNIISHATSVSDMLELAVMLKEVGLVDTEKARVQIVPLFETIEDLDHSEETMRSYLSLPIAKRWIASKNNYQEIMLGYSDSNKDGGYLSSCWTLFKAQQQLTAIGDEFGVKITFFHGRGGTVGRGGGPTYEAITSQPLKSINDRIRLTEQGEVIGNKYGNKDAAYYNLEMLVSATINRMISEQKSPFSMFDRFGEVMDKVVNRSYDIYRDLVFGNEHFYDYFFESSPIKAISSFNIGSRPAARKTITEIGGLRAIPWVFSWSQSRVMFPGWYGVGSSFKEFIDEDPENIETLRYMYKNWPFFQSLLSNVDMVLSKANMDIAFEYAQLCEEEEVRNIYQIILHEWQLTKDIILMIEEHDELLAENPYLKESLDYRMPYFNVLNYIQLELIRRQRTGQLSADQDKLIHITINGVATGLRNSG</sequence>
<organism evidence="13 14">
    <name type="scientific">Streptococcus parasanguinis F0405</name>
    <dbReference type="NCBI Taxonomy" id="905067"/>
    <lineage>
        <taxon>Bacteria</taxon>
        <taxon>Bacillati</taxon>
        <taxon>Bacillota</taxon>
        <taxon>Bacilli</taxon>
        <taxon>Lactobacillales</taxon>
        <taxon>Streptococcaceae</taxon>
        <taxon>Streptococcus</taxon>
    </lineage>
</organism>
<comment type="catalytic activity">
    <reaction evidence="9 10">
        <text>oxaloacetate + phosphate = phosphoenolpyruvate + hydrogencarbonate</text>
        <dbReference type="Rhea" id="RHEA:28370"/>
        <dbReference type="ChEBI" id="CHEBI:16452"/>
        <dbReference type="ChEBI" id="CHEBI:17544"/>
        <dbReference type="ChEBI" id="CHEBI:43474"/>
        <dbReference type="ChEBI" id="CHEBI:58702"/>
        <dbReference type="EC" id="4.1.1.31"/>
    </reaction>
</comment>
<evidence type="ECO:0000256" key="8">
    <source>
        <dbReference type="ARBA" id="ARBA00023300"/>
    </source>
</evidence>
<dbReference type="InterPro" id="IPR021135">
    <property type="entry name" value="PEP_COase"/>
</dbReference>
<keyword evidence="6 10" id="KW-0460">Magnesium</keyword>
<comment type="subunit">
    <text evidence="10">Homotetramer.</text>
</comment>
<dbReference type="SUPFAM" id="SSF51621">
    <property type="entry name" value="Phosphoenolpyruvate/pyruvate domain"/>
    <property type="match status" value="1"/>
</dbReference>
<dbReference type="Proteomes" id="UP000003812">
    <property type="component" value="Unassembled WGS sequence"/>
</dbReference>
<dbReference type="HAMAP" id="MF_00595">
    <property type="entry name" value="PEPcase_type1"/>
    <property type="match status" value="1"/>
</dbReference>
<name>E3CD00_STRPA</name>
<evidence type="ECO:0000256" key="1">
    <source>
        <dbReference type="ARBA" id="ARBA00001946"/>
    </source>
</evidence>
<evidence type="ECO:0000256" key="5">
    <source>
        <dbReference type="ARBA" id="ARBA00022419"/>
    </source>
</evidence>
<feature type="active site" evidence="10 11">
    <location>
        <position position="146"/>
    </location>
</feature>
<dbReference type="NCBIfam" id="NF000584">
    <property type="entry name" value="PRK00009.1"/>
    <property type="match status" value="1"/>
</dbReference>
<dbReference type="Pfam" id="PF00311">
    <property type="entry name" value="PEPcase"/>
    <property type="match status" value="1"/>
</dbReference>
<reference evidence="13 14" key="1">
    <citation type="submission" date="2010-10" db="EMBL/GenBank/DDBJ databases">
        <authorList>
            <person name="Durkin A.S."/>
            <person name="Madupu R."/>
            <person name="Torralba M."/>
            <person name="Gillis M."/>
            <person name="Methe B."/>
            <person name="Sutton G."/>
            <person name="Nelson K.E."/>
        </authorList>
    </citation>
    <scope>NUCLEOTIDE SEQUENCE [LARGE SCALE GENOMIC DNA]</scope>
    <source>
        <strain evidence="13 14">F0405</strain>
    </source>
</reference>
<dbReference type="PANTHER" id="PTHR30523:SF6">
    <property type="entry name" value="PHOSPHOENOLPYRUVATE CARBOXYLASE"/>
    <property type="match status" value="1"/>
</dbReference>
<dbReference type="InterPro" id="IPR022805">
    <property type="entry name" value="PEP_COase_bac/pln-type"/>
</dbReference>
<comment type="function">
    <text evidence="2 10">Forms oxaloacetate, a four-carbon dicarboxylic acid source for the tricarboxylic acid cycle.</text>
</comment>
<dbReference type="GO" id="GO:0015977">
    <property type="term" value="P:carbon fixation"/>
    <property type="evidence" value="ECO:0007669"/>
    <property type="project" value="UniProtKB-UniRule"/>
</dbReference>
<dbReference type="InterPro" id="IPR015813">
    <property type="entry name" value="Pyrv/PenolPyrv_kinase-like_dom"/>
</dbReference>
<dbReference type="InterPro" id="IPR033129">
    <property type="entry name" value="PEPCASE_His_AS"/>
</dbReference>
<dbReference type="PANTHER" id="PTHR30523">
    <property type="entry name" value="PHOSPHOENOLPYRUVATE CARBOXYLASE"/>
    <property type="match status" value="1"/>
</dbReference>
<feature type="active site" evidence="10 12">
    <location>
        <position position="612"/>
    </location>
</feature>
<comment type="cofactor">
    <cofactor evidence="1 10">
        <name>Mg(2+)</name>
        <dbReference type="ChEBI" id="CHEBI:18420"/>
    </cofactor>
</comment>
<protein>
    <recommendedName>
        <fullName evidence="5 10">Phosphoenolpyruvate carboxylase</fullName>
        <shortName evidence="10">PEPC</shortName>
        <shortName evidence="10">PEPCase</shortName>
        <ecNumber evidence="4 10">4.1.1.31</ecNumber>
    </recommendedName>
</protein>
<proteinExistence type="inferred from homology"/>
<dbReference type="GO" id="GO:0008964">
    <property type="term" value="F:phosphoenolpyruvate carboxylase activity"/>
    <property type="evidence" value="ECO:0007669"/>
    <property type="project" value="UniProtKB-UniRule"/>
</dbReference>
<keyword evidence="13" id="KW-0808">Transferase</keyword>
<accession>E3CD00</accession>
<keyword evidence="13" id="KW-0418">Kinase</keyword>
<evidence type="ECO:0000256" key="9">
    <source>
        <dbReference type="ARBA" id="ARBA00048995"/>
    </source>
</evidence>
<dbReference type="EMBL" id="AEKM01000007">
    <property type="protein sequence ID" value="EFQ55251.1"/>
    <property type="molecule type" value="Genomic_DNA"/>
</dbReference>
<evidence type="ECO:0000256" key="6">
    <source>
        <dbReference type="ARBA" id="ARBA00022842"/>
    </source>
</evidence>
<dbReference type="EC" id="4.1.1.31" evidence="4 10"/>
<evidence type="ECO:0000256" key="2">
    <source>
        <dbReference type="ARBA" id="ARBA00003670"/>
    </source>
</evidence>
<comment type="similarity">
    <text evidence="3 10">Belongs to the PEPCase type 1 family.</text>
</comment>
<evidence type="ECO:0000256" key="4">
    <source>
        <dbReference type="ARBA" id="ARBA00012305"/>
    </source>
</evidence>
<evidence type="ECO:0000256" key="10">
    <source>
        <dbReference type="HAMAP-Rule" id="MF_00595"/>
    </source>
</evidence>
<keyword evidence="7 10" id="KW-0456">Lyase</keyword>
<dbReference type="GO" id="GO:0016301">
    <property type="term" value="F:kinase activity"/>
    <property type="evidence" value="ECO:0007669"/>
    <property type="project" value="UniProtKB-KW"/>
</dbReference>
<dbReference type="AlphaFoldDB" id="E3CD00"/>
<keyword evidence="8 10" id="KW-0120">Carbon dioxide fixation</keyword>
<dbReference type="PRINTS" id="PR00150">
    <property type="entry name" value="PEPCARBXLASE"/>
</dbReference>
<dbReference type="GO" id="GO:0006099">
    <property type="term" value="P:tricarboxylic acid cycle"/>
    <property type="evidence" value="ECO:0007669"/>
    <property type="project" value="InterPro"/>
</dbReference>
<evidence type="ECO:0000256" key="7">
    <source>
        <dbReference type="ARBA" id="ARBA00023239"/>
    </source>
</evidence>
<evidence type="ECO:0000256" key="3">
    <source>
        <dbReference type="ARBA" id="ARBA00008346"/>
    </source>
</evidence>
<dbReference type="InterPro" id="IPR018129">
    <property type="entry name" value="PEP_COase_Lys_AS"/>
</dbReference>
<dbReference type="GO" id="GO:0005829">
    <property type="term" value="C:cytosol"/>
    <property type="evidence" value="ECO:0007669"/>
    <property type="project" value="TreeGrafter"/>
</dbReference>
<dbReference type="PROSITE" id="PS00781">
    <property type="entry name" value="PEPCASE_1"/>
    <property type="match status" value="1"/>
</dbReference>
<dbReference type="PROSITE" id="PS00393">
    <property type="entry name" value="PEPCASE_2"/>
    <property type="match status" value="1"/>
</dbReference>
<gene>
    <name evidence="10 13" type="primary">ppc</name>
    <name evidence="13" type="ORF">HMPREF9626_0648</name>
</gene>
<dbReference type="GO" id="GO:0006107">
    <property type="term" value="P:oxaloacetate metabolic process"/>
    <property type="evidence" value="ECO:0007669"/>
    <property type="project" value="UniProtKB-UniRule"/>
</dbReference>
<dbReference type="Gene3D" id="1.20.1440.90">
    <property type="entry name" value="Phosphoenolpyruvate/pyruvate domain"/>
    <property type="match status" value="1"/>
</dbReference>
<dbReference type="GO" id="GO:0000287">
    <property type="term" value="F:magnesium ion binding"/>
    <property type="evidence" value="ECO:0007669"/>
    <property type="project" value="UniProtKB-UniRule"/>
</dbReference>
<keyword evidence="13" id="KW-0670">Pyruvate</keyword>
<evidence type="ECO:0000256" key="12">
    <source>
        <dbReference type="PROSITE-ProRule" id="PRU10112"/>
    </source>
</evidence>